<proteinExistence type="predicted"/>
<gene>
    <name evidence="1" type="ORF">SBAD_LOCUS9406</name>
</gene>
<evidence type="ECO:0000313" key="3">
    <source>
        <dbReference type="WBParaSite" id="SBAD_0000974601-mRNA-1"/>
    </source>
</evidence>
<dbReference type="GO" id="GO:0034058">
    <property type="term" value="P:endosomal vesicle fusion"/>
    <property type="evidence" value="ECO:0007669"/>
    <property type="project" value="TreeGrafter"/>
</dbReference>
<name>A0A183J0K6_9BILA</name>
<evidence type="ECO:0000313" key="2">
    <source>
        <dbReference type="Proteomes" id="UP000270296"/>
    </source>
</evidence>
<dbReference type="PANTHER" id="PTHR12894:SF27">
    <property type="entry name" value="TRANSFORMING GROWTH FACTOR-BETA RECEPTOR-ASSOCIATED PROTEIN 1"/>
    <property type="match status" value="1"/>
</dbReference>
<keyword evidence="2" id="KW-1185">Reference proteome</keyword>
<protein>
    <submittedName>
        <fullName evidence="3">CNH domain-containing protein</fullName>
    </submittedName>
</protein>
<dbReference type="Proteomes" id="UP000270296">
    <property type="component" value="Unassembled WGS sequence"/>
</dbReference>
<dbReference type="GO" id="GO:0006914">
    <property type="term" value="P:autophagy"/>
    <property type="evidence" value="ECO:0007669"/>
    <property type="project" value="TreeGrafter"/>
</dbReference>
<dbReference type="PANTHER" id="PTHR12894">
    <property type="entry name" value="CNH DOMAIN CONTAINING"/>
    <property type="match status" value="1"/>
</dbReference>
<sequence>MAVLLQNEYLFGYQNLGVFVNAEGTAERAPIYLDEEGVRTFASVSSHIICITQKHLLIYSLSDQKQKQIIPFSFGHALFIYGHRPIISSRHQVYELKPISWEDQVTELLEDKNADEALKVALNAQSGIDNICKHAEKVILIKQRVAFLYLECHRWSDASNLLIVTQVDPREVISLCPDLLPTVTTFVKASPPLHNIPFLSFITKDDAKIEAEFDQFLMNYLVVVRKRSYGKKFLRELDTASLKLLSKHDCISLEKFLYEERYFDVENCILWCLNKKAYHAAALISWKEKNYDKAFSLWKKIIDGHIADAQFNCLQQIYPVLLKCPDFSFLVKNSNWFLHQDPDMFLKLVIESQSTKSVNLDSVISLLAPDPDVLLKFLEHVSQQRFQDEKVLMRIAEVFVKRIALSEESESAEEVLNLRQRYRKFLLSSTYNTDSVLQTMNDCSVKLSYEKAIVLARMKKYQEALENVIETDGCDAAEEFCAAFCQESKSAKENLQVTLLKLYLTQKMDVTSATSRALRILNTLETDTCFDKVLELLPDYWSVVTMKRLILSSMHMLQTKSVRSLQVQNLTRRINVDHCSARMRLREKLIRLSDLR</sequence>
<reference evidence="1 2" key="2">
    <citation type="submission" date="2018-11" db="EMBL/GenBank/DDBJ databases">
        <authorList>
            <consortium name="Pathogen Informatics"/>
        </authorList>
    </citation>
    <scope>NUCLEOTIDE SEQUENCE [LARGE SCALE GENOMIC DNA]</scope>
</reference>
<accession>A0A183J0K6</accession>
<dbReference type="GO" id="GO:0005737">
    <property type="term" value="C:cytoplasm"/>
    <property type="evidence" value="ECO:0007669"/>
    <property type="project" value="TreeGrafter"/>
</dbReference>
<evidence type="ECO:0000313" key="1">
    <source>
        <dbReference type="EMBL" id="VDP22971.1"/>
    </source>
</evidence>
<dbReference type="EMBL" id="UZAM01012680">
    <property type="protein sequence ID" value="VDP22971.1"/>
    <property type="molecule type" value="Genomic_DNA"/>
</dbReference>
<dbReference type="WBParaSite" id="SBAD_0000974601-mRNA-1">
    <property type="protein sequence ID" value="SBAD_0000974601-mRNA-1"/>
    <property type="gene ID" value="SBAD_0000974601"/>
</dbReference>
<dbReference type="OrthoDB" id="10258882at2759"/>
<dbReference type="GO" id="GO:0016020">
    <property type="term" value="C:membrane"/>
    <property type="evidence" value="ECO:0007669"/>
    <property type="project" value="TreeGrafter"/>
</dbReference>
<dbReference type="AlphaFoldDB" id="A0A183J0K6"/>
<reference evidence="3" key="1">
    <citation type="submission" date="2016-06" db="UniProtKB">
        <authorList>
            <consortium name="WormBaseParasite"/>
        </authorList>
    </citation>
    <scope>IDENTIFICATION</scope>
</reference>
<dbReference type="InterPro" id="IPR032914">
    <property type="entry name" value="Vam6/VPS39/TRAP1"/>
</dbReference>
<organism evidence="3">
    <name type="scientific">Soboliphyme baturini</name>
    <dbReference type="NCBI Taxonomy" id="241478"/>
    <lineage>
        <taxon>Eukaryota</taxon>
        <taxon>Metazoa</taxon>
        <taxon>Ecdysozoa</taxon>
        <taxon>Nematoda</taxon>
        <taxon>Enoplea</taxon>
        <taxon>Dorylaimia</taxon>
        <taxon>Dioctophymatida</taxon>
        <taxon>Dioctophymatoidea</taxon>
        <taxon>Soboliphymatidae</taxon>
        <taxon>Soboliphyme</taxon>
    </lineage>
</organism>